<dbReference type="AlphaFoldDB" id="A0A1H3I2Y0"/>
<feature type="transmembrane region" description="Helical" evidence="7">
    <location>
        <begin position="155"/>
        <end position="175"/>
    </location>
</feature>
<feature type="transmembrane region" description="Helical" evidence="7">
    <location>
        <begin position="12"/>
        <end position="30"/>
    </location>
</feature>
<dbReference type="Pfam" id="PF13440">
    <property type="entry name" value="Polysacc_synt_3"/>
    <property type="match status" value="1"/>
</dbReference>
<evidence type="ECO:0000313" key="8">
    <source>
        <dbReference type="EMBL" id="SDY21805.1"/>
    </source>
</evidence>
<keyword evidence="4 7" id="KW-0812">Transmembrane</keyword>
<evidence type="ECO:0000256" key="3">
    <source>
        <dbReference type="ARBA" id="ARBA00022475"/>
    </source>
</evidence>
<evidence type="ECO:0000256" key="4">
    <source>
        <dbReference type="ARBA" id="ARBA00022692"/>
    </source>
</evidence>
<keyword evidence="3" id="KW-1003">Cell membrane</keyword>
<evidence type="ECO:0000256" key="2">
    <source>
        <dbReference type="ARBA" id="ARBA00007430"/>
    </source>
</evidence>
<keyword evidence="6 7" id="KW-0472">Membrane</keyword>
<evidence type="ECO:0000256" key="5">
    <source>
        <dbReference type="ARBA" id="ARBA00022989"/>
    </source>
</evidence>
<feature type="transmembrane region" description="Helical" evidence="7">
    <location>
        <begin position="334"/>
        <end position="355"/>
    </location>
</feature>
<dbReference type="PANTHER" id="PTHR30250">
    <property type="entry name" value="PST FAMILY PREDICTED COLANIC ACID TRANSPORTER"/>
    <property type="match status" value="1"/>
</dbReference>
<feature type="transmembrane region" description="Helical" evidence="7">
    <location>
        <begin position="394"/>
        <end position="413"/>
    </location>
</feature>
<reference evidence="8 9" key="1">
    <citation type="submission" date="2016-10" db="EMBL/GenBank/DDBJ databases">
        <authorList>
            <person name="de Groot N.N."/>
        </authorList>
    </citation>
    <scope>NUCLEOTIDE SEQUENCE [LARGE SCALE GENOMIC DNA]</scope>
    <source>
        <strain evidence="8 9">DSM 24677</strain>
    </source>
</reference>
<dbReference type="STRING" id="576131.SAMN05444486_101814"/>
<feature type="transmembrane region" description="Helical" evidence="7">
    <location>
        <begin position="123"/>
        <end position="143"/>
    </location>
</feature>
<dbReference type="RefSeq" id="WP_089888035.1">
    <property type="nucleotide sequence ID" value="NZ_CP158687.1"/>
</dbReference>
<gene>
    <name evidence="8" type="ORF">SAMN05444486_101814</name>
</gene>
<dbReference type="OrthoDB" id="7605542at2"/>
<dbReference type="GeneID" id="78123602"/>
<feature type="transmembrane region" description="Helical" evidence="7">
    <location>
        <begin position="258"/>
        <end position="279"/>
    </location>
</feature>
<comment type="subcellular location">
    <subcellularLocation>
        <location evidence="1">Cell membrane</location>
        <topology evidence="1">Multi-pass membrane protein</topology>
    </subcellularLocation>
</comment>
<evidence type="ECO:0000256" key="7">
    <source>
        <dbReference type="SAM" id="Phobius"/>
    </source>
</evidence>
<organism evidence="8 9">
    <name type="scientific">Lentibacter algarum</name>
    <dbReference type="NCBI Taxonomy" id="576131"/>
    <lineage>
        <taxon>Bacteria</taxon>
        <taxon>Pseudomonadati</taxon>
        <taxon>Pseudomonadota</taxon>
        <taxon>Alphaproteobacteria</taxon>
        <taxon>Rhodobacterales</taxon>
        <taxon>Roseobacteraceae</taxon>
        <taxon>Lentibacter</taxon>
    </lineage>
</organism>
<dbReference type="GO" id="GO:0005886">
    <property type="term" value="C:plasma membrane"/>
    <property type="evidence" value="ECO:0007669"/>
    <property type="project" value="UniProtKB-SubCell"/>
</dbReference>
<feature type="transmembrane region" description="Helical" evidence="7">
    <location>
        <begin position="181"/>
        <end position="201"/>
    </location>
</feature>
<feature type="transmembrane region" description="Helical" evidence="7">
    <location>
        <begin position="425"/>
        <end position="442"/>
    </location>
</feature>
<proteinExistence type="inferred from homology"/>
<feature type="transmembrane region" description="Helical" evidence="7">
    <location>
        <begin position="367"/>
        <end position="388"/>
    </location>
</feature>
<keyword evidence="9" id="KW-1185">Reference proteome</keyword>
<evidence type="ECO:0000256" key="1">
    <source>
        <dbReference type="ARBA" id="ARBA00004651"/>
    </source>
</evidence>
<feature type="transmembrane region" description="Helical" evidence="7">
    <location>
        <begin position="96"/>
        <end position="117"/>
    </location>
</feature>
<evidence type="ECO:0000313" key="9">
    <source>
        <dbReference type="Proteomes" id="UP000199026"/>
    </source>
</evidence>
<keyword evidence="5 7" id="KW-1133">Transmembrane helix</keyword>
<feature type="transmembrane region" description="Helical" evidence="7">
    <location>
        <begin position="300"/>
        <end position="322"/>
    </location>
</feature>
<feature type="transmembrane region" description="Helical" evidence="7">
    <location>
        <begin position="222"/>
        <end position="238"/>
    </location>
</feature>
<accession>A0A1H3I2Y0</accession>
<dbReference type="EMBL" id="FNPR01000001">
    <property type="protein sequence ID" value="SDY21805.1"/>
    <property type="molecule type" value="Genomic_DNA"/>
</dbReference>
<sequence>MSLLARLLTGEALVARILRGAGLTVFGFGWSQAMRLLSNLVLTRLLFPEAFGLMALITVFLMGLNMFSDVGVAPAILQSKRGDERDFLDTAWTIQVARGVLLWLTACALAWPISLFYGVPDLLYMLPVAALTLVIAGFNPTRYHEANRHLRMGRITVIDMISQLIGVLTAIVLAYALHSVWALILSGIIGAIAELLIYGAFLPGERNRFRWEKPAASELINFGKWIFLATVAGFVINQSSKLILGKYLPLDQFGIYNIGYFLASFPLLLGMVLVNRMLIPIYREWPPKDSAANFAYLRKMRFMVSLALFVLVAVIGLTGVWLVDLLYDPRYGQAGAITVMVALMQLPALIALTYDQAALAAGDSKRFFVLAGSKAVLMVLCLSIGLQLDGLSGAIIGQGAAMVLAYPVVVWLSKQTGAWDALHDGVLAVLGLLLVALCYMVNRDAIDALIAIGS</sequence>
<dbReference type="Proteomes" id="UP000199026">
    <property type="component" value="Unassembled WGS sequence"/>
</dbReference>
<name>A0A1H3I2Y0_9RHOB</name>
<dbReference type="PANTHER" id="PTHR30250:SF10">
    <property type="entry name" value="LIPOPOLYSACCHARIDE BIOSYNTHESIS PROTEIN WZXC"/>
    <property type="match status" value="1"/>
</dbReference>
<protein>
    <submittedName>
        <fullName evidence="8">Membrane protein involved in the export of O-antigen and teichoic acid</fullName>
    </submittedName>
</protein>
<evidence type="ECO:0000256" key="6">
    <source>
        <dbReference type="ARBA" id="ARBA00023136"/>
    </source>
</evidence>
<dbReference type="InterPro" id="IPR050833">
    <property type="entry name" value="Poly_Biosynth_Transport"/>
</dbReference>
<feature type="transmembrane region" description="Helical" evidence="7">
    <location>
        <begin position="50"/>
        <end position="76"/>
    </location>
</feature>
<comment type="similarity">
    <text evidence="2">Belongs to the polysaccharide synthase family.</text>
</comment>